<accession>A0AAU9CNQ9</accession>
<dbReference type="KEGG" id="fax:FUAX_43700"/>
<dbReference type="GO" id="GO:0009279">
    <property type="term" value="C:cell outer membrane"/>
    <property type="evidence" value="ECO:0007669"/>
    <property type="project" value="UniProtKB-SubCell"/>
</dbReference>
<dbReference type="Gene3D" id="1.25.40.390">
    <property type="match status" value="1"/>
</dbReference>
<name>A0AAU9CNQ9_9BACT</name>
<organism evidence="7 8">
    <name type="scientific">Fulvitalea axinellae</name>
    <dbReference type="NCBI Taxonomy" id="1182444"/>
    <lineage>
        <taxon>Bacteria</taxon>
        <taxon>Pseudomonadati</taxon>
        <taxon>Bacteroidota</taxon>
        <taxon>Cytophagia</taxon>
        <taxon>Cytophagales</taxon>
        <taxon>Persicobacteraceae</taxon>
        <taxon>Fulvitalea</taxon>
    </lineage>
</organism>
<keyword evidence="7" id="KW-0614">Plasmid</keyword>
<keyword evidence="8" id="KW-1185">Reference proteome</keyword>
<proteinExistence type="inferred from homology"/>
<dbReference type="SUPFAM" id="SSF48452">
    <property type="entry name" value="TPR-like"/>
    <property type="match status" value="1"/>
</dbReference>
<evidence type="ECO:0000256" key="5">
    <source>
        <dbReference type="ARBA" id="ARBA00023237"/>
    </source>
</evidence>
<comment type="similarity">
    <text evidence="2">Belongs to the SusD family.</text>
</comment>
<evidence type="ECO:0000256" key="3">
    <source>
        <dbReference type="ARBA" id="ARBA00022729"/>
    </source>
</evidence>
<feature type="domain" description="RagB/SusD" evidence="6">
    <location>
        <begin position="360"/>
        <end position="498"/>
    </location>
</feature>
<evidence type="ECO:0000259" key="6">
    <source>
        <dbReference type="Pfam" id="PF07980"/>
    </source>
</evidence>
<evidence type="ECO:0000256" key="2">
    <source>
        <dbReference type="ARBA" id="ARBA00006275"/>
    </source>
</evidence>
<sequence>MKTSNNLNSGLRGLFTALLCVSMFSCSDFFNPEQDLIQEKDEHYNSLDKVRRATVGAYAGLQPLVESLIVMGDLRADLLVTTQNYDADLLEIDKHEISANNPYASPDPFYDVILDCNDILANLEKSAVDPKMTELKIEAYEAEIRTIRAWVYLQLAQTFKEVPMVKESLDGHFPGYEPRVYDFSTMLNWLVKELEWANEKSRLDWTALDENPVWKKVYINRKALLGELYLLTGNFNASVDVLKDCILNDGNDADEDVLKCAPVSGTSAWKRSWFKIKDGVSGFEHLSVIPFAKDQRQTNRLMNLFSNDKIHRYVLKPSRVAVAKWEAQELKDGSGILEGDLYRGQLASYAVMDKDTIVYKYQVGKSVNQNDAVHTIYRAADLHLLLAEALNQSGQSEDALKVINEKTVGVKESVGIRGRVGLKPVRMVDLKDQNPALASDEKALVELALLEERAMEFAFEGRRWNTLVRFADRAGAPLILAERVASKYKQNDPQLYARLKEKLSSQDNWKLVMPELKKD</sequence>
<comment type="subcellular location">
    <subcellularLocation>
        <location evidence="1">Cell outer membrane</location>
    </subcellularLocation>
</comment>
<gene>
    <name evidence="7" type="ORF">FUAX_43700</name>
</gene>
<evidence type="ECO:0000256" key="1">
    <source>
        <dbReference type="ARBA" id="ARBA00004442"/>
    </source>
</evidence>
<dbReference type="PROSITE" id="PS51257">
    <property type="entry name" value="PROKAR_LIPOPROTEIN"/>
    <property type="match status" value="1"/>
</dbReference>
<evidence type="ECO:0000313" key="7">
    <source>
        <dbReference type="EMBL" id="BDD11938.1"/>
    </source>
</evidence>
<keyword evidence="4" id="KW-0472">Membrane</keyword>
<dbReference type="InterPro" id="IPR011990">
    <property type="entry name" value="TPR-like_helical_dom_sf"/>
</dbReference>
<dbReference type="InterPro" id="IPR012944">
    <property type="entry name" value="SusD_RagB_dom"/>
</dbReference>
<keyword evidence="5" id="KW-0998">Cell outer membrane</keyword>
<evidence type="ECO:0000256" key="4">
    <source>
        <dbReference type="ARBA" id="ARBA00023136"/>
    </source>
</evidence>
<geneLocation type="plasmid" evidence="7 8">
    <name>pFA2</name>
</geneLocation>
<protein>
    <recommendedName>
        <fullName evidence="6">RagB/SusD domain-containing protein</fullName>
    </recommendedName>
</protein>
<dbReference type="Pfam" id="PF07980">
    <property type="entry name" value="SusD_RagB"/>
    <property type="match status" value="1"/>
</dbReference>
<dbReference type="EMBL" id="AP025316">
    <property type="protein sequence ID" value="BDD11938.1"/>
    <property type="molecule type" value="Genomic_DNA"/>
</dbReference>
<dbReference type="Proteomes" id="UP001348817">
    <property type="component" value="Plasmid pFA2"/>
</dbReference>
<evidence type="ECO:0000313" key="8">
    <source>
        <dbReference type="Proteomes" id="UP001348817"/>
    </source>
</evidence>
<dbReference type="AlphaFoldDB" id="A0AAU9CNQ9"/>
<reference evidence="7 8" key="1">
    <citation type="submission" date="2021-12" db="EMBL/GenBank/DDBJ databases">
        <title>Genome sequencing of bacteria with rrn-lacking chromosome and rrn-plasmid.</title>
        <authorList>
            <person name="Anda M."/>
            <person name="Iwasaki W."/>
        </authorList>
    </citation>
    <scope>NUCLEOTIDE SEQUENCE [LARGE SCALE GENOMIC DNA]</scope>
    <source>
        <strain evidence="7 8">DSM 100852</strain>
        <plasmid evidence="7 8">pFA2</plasmid>
    </source>
</reference>
<keyword evidence="3" id="KW-0732">Signal</keyword>